<name>A0A4R8DH78_9BACT</name>
<reference evidence="1 2" key="1">
    <citation type="submission" date="2019-03" db="EMBL/GenBank/DDBJ databases">
        <title>Genomic Encyclopedia of Type Strains, Phase IV (KMG-IV): sequencing the most valuable type-strain genomes for metagenomic binning, comparative biology and taxonomic classification.</title>
        <authorList>
            <person name="Goeker M."/>
        </authorList>
    </citation>
    <scope>NUCLEOTIDE SEQUENCE [LARGE SCALE GENOMIC DNA]</scope>
    <source>
        <strain evidence="1 2">DSM 100059</strain>
    </source>
</reference>
<evidence type="ECO:0000313" key="1">
    <source>
        <dbReference type="EMBL" id="TDW96310.1"/>
    </source>
</evidence>
<dbReference type="OrthoDB" id="792860at2"/>
<dbReference type="EMBL" id="SODV01000002">
    <property type="protein sequence ID" value="TDW96310.1"/>
    <property type="molecule type" value="Genomic_DNA"/>
</dbReference>
<proteinExistence type="predicted"/>
<dbReference type="AlphaFoldDB" id="A0A4R8DH78"/>
<gene>
    <name evidence="1" type="ORF">EDB95_4136</name>
</gene>
<organism evidence="1 2">
    <name type="scientific">Dinghuibacter silviterrae</name>
    <dbReference type="NCBI Taxonomy" id="1539049"/>
    <lineage>
        <taxon>Bacteria</taxon>
        <taxon>Pseudomonadati</taxon>
        <taxon>Bacteroidota</taxon>
        <taxon>Chitinophagia</taxon>
        <taxon>Chitinophagales</taxon>
        <taxon>Chitinophagaceae</taxon>
        <taxon>Dinghuibacter</taxon>
    </lineage>
</organism>
<dbReference type="Proteomes" id="UP000294498">
    <property type="component" value="Unassembled WGS sequence"/>
</dbReference>
<keyword evidence="2" id="KW-1185">Reference proteome</keyword>
<evidence type="ECO:0000313" key="2">
    <source>
        <dbReference type="Proteomes" id="UP000294498"/>
    </source>
</evidence>
<dbReference type="RefSeq" id="WP_133996513.1">
    <property type="nucleotide sequence ID" value="NZ_SODV01000002.1"/>
</dbReference>
<sequence length="273" mass="30498">MRPSFLMLLLFAAVPALSQVSLRWKLQPGEVLTYKADMKELDTNQARANFGRILFGKDSGGTRYLFDTVLKNLQKEVVNAGLIVNLSEKKSGLIGIAMKFDLKKQTEDTTSLLQMMGRGVMLRGAINEDGTIQSFYVKNDQRNLIALLFELPGKPIQVGDSWPLDVHLISMDQNFSCDSSFRKNKVTLVDLKKSGDDTIAVIQYDLVEYVSGGFESPFSANSSTPTFMRMTHKAQAEFSVNRGRWLSYDGLMTMQAGGIMESNIVKEMRLVAQ</sequence>
<protein>
    <submittedName>
        <fullName evidence="1">Uncharacterized protein</fullName>
    </submittedName>
</protein>
<comment type="caution">
    <text evidence="1">The sequence shown here is derived from an EMBL/GenBank/DDBJ whole genome shotgun (WGS) entry which is preliminary data.</text>
</comment>
<accession>A0A4R8DH78</accession>